<dbReference type="Proteomes" id="UP000051326">
    <property type="component" value="Unassembled WGS sequence"/>
</dbReference>
<accession>A0A0P1HE29</accession>
<evidence type="ECO:0000313" key="1">
    <source>
        <dbReference type="EMBL" id="CUI01883.1"/>
    </source>
</evidence>
<protein>
    <submittedName>
        <fullName evidence="1">Uncharacterized protein</fullName>
    </submittedName>
</protein>
<evidence type="ECO:0000313" key="2">
    <source>
        <dbReference type="Proteomes" id="UP000051326"/>
    </source>
</evidence>
<organism evidence="1 2">
    <name type="scientific">Leisingera aquaemixtae</name>
    <dbReference type="NCBI Taxonomy" id="1396826"/>
    <lineage>
        <taxon>Bacteria</taxon>
        <taxon>Pseudomonadati</taxon>
        <taxon>Pseudomonadota</taxon>
        <taxon>Alphaproteobacteria</taxon>
        <taxon>Rhodobacterales</taxon>
        <taxon>Roseobacteraceae</taxon>
        <taxon>Leisingera</taxon>
    </lineage>
</organism>
<dbReference type="RefSeq" id="WP_058287872.1">
    <property type="nucleotide sequence ID" value="NZ_CYSR01000037.1"/>
</dbReference>
<reference evidence="1 2" key="1">
    <citation type="submission" date="2015-09" db="EMBL/GenBank/DDBJ databases">
        <authorList>
            <consortium name="Swine Surveillance"/>
        </authorList>
    </citation>
    <scope>NUCLEOTIDE SEQUENCE [LARGE SCALE GENOMIC DNA]</scope>
    <source>
        <strain evidence="1 2">CECT 8399</strain>
    </source>
</reference>
<sequence>MAALKHRGYSAGHPWYYLLGGEIPPLRAIFAQVSTGAYRGYLASEIDAIAGKAKPQRSAALAACRAKLTVDLKADIARYRQCACSLRRYREETGAEKPVVAQDVHTAISLKFNHIVNGFANLRTLDAVPQQADMFDLF</sequence>
<gene>
    <name evidence="1" type="ORF">PHA8399_04032</name>
</gene>
<dbReference type="EMBL" id="CYSR01000037">
    <property type="protein sequence ID" value="CUI01883.1"/>
    <property type="molecule type" value="Genomic_DNA"/>
</dbReference>
<dbReference type="STRING" id="1396826.PHA8399_04032"/>
<proteinExistence type="predicted"/>
<name>A0A0P1HE29_9RHOB</name>
<dbReference type="AlphaFoldDB" id="A0A0P1HE29"/>